<dbReference type="PROSITE" id="PS00194">
    <property type="entry name" value="THIOREDOXIN_1"/>
    <property type="match status" value="1"/>
</dbReference>
<dbReference type="InterPro" id="IPR013740">
    <property type="entry name" value="Redoxin"/>
</dbReference>
<keyword evidence="2" id="KW-0201">Cytochrome c-type biogenesis</keyword>
<evidence type="ECO:0000256" key="2">
    <source>
        <dbReference type="ARBA" id="ARBA00022748"/>
    </source>
</evidence>
<dbReference type="InterPro" id="IPR036249">
    <property type="entry name" value="Thioredoxin-like_sf"/>
</dbReference>
<dbReference type="InterPro" id="IPR017937">
    <property type="entry name" value="Thioredoxin_CS"/>
</dbReference>
<evidence type="ECO:0000256" key="3">
    <source>
        <dbReference type="ARBA" id="ARBA00023284"/>
    </source>
</evidence>
<evidence type="ECO:0000313" key="6">
    <source>
        <dbReference type="Proteomes" id="UP001300261"/>
    </source>
</evidence>
<evidence type="ECO:0000256" key="1">
    <source>
        <dbReference type="ARBA" id="ARBA00004196"/>
    </source>
</evidence>
<proteinExistence type="predicted"/>
<dbReference type="PROSITE" id="PS51352">
    <property type="entry name" value="THIOREDOXIN_2"/>
    <property type="match status" value="1"/>
</dbReference>
<dbReference type="PANTHER" id="PTHR42852">
    <property type="entry name" value="THIOL:DISULFIDE INTERCHANGE PROTEIN DSBE"/>
    <property type="match status" value="1"/>
</dbReference>
<dbReference type="CDD" id="cd02966">
    <property type="entry name" value="TlpA_like_family"/>
    <property type="match status" value="1"/>
</dbReference>
<dbReference type="InterPro" id="IPR050553">
    <property type="entry name" value="Thioredoxin_ResA/DsbE_sf"/>
</dbReference>
<dbReference type="SUPFAM" id="SSF52833">
    <property type="entry name" value="Thioredoxin-like"/>
    <property type="match status" value="1"/>
</dbReference>
<dbReference type="RefSeq" id="WP_265960677.1">
    <property type="nucleotide sequence ID" value="NZ_JAPEVI010000001.1"/>
</dbReference>
<dbReference type="Proteomes" id="UP001300261">
    <property type="component" value="Unassembled WGS sequence"/>
</dbReference>
<dbReference type="PANTHER" id="PTHR42852:SF13">
    <property type="entry name" value="PROTEIN DIPZ"/>
    <property type="match status" value="1"/>
</dbReference>
<name>A0ABT3QVP9_9HYPH</name>
<dbReference type="Gene3D" id="3.40.30.10">
    <property type="entry name" value="Glutaredoxin"/>
    <property type="match status" value="1"/>
</dbReference>
<comment type="subcellular location">
    <subcellularLocation>
        <location evidence="1">Cell envelope</location>
    </subcellularLocation>
</comment>
<keyword evidence="3" id="KW-0676">Redox-active center</keyword>
<organism evidence="5 6">
    <name type="scientific">Roseibium salinum</name>
    <dbReference type="NCBI Taxonomy" id="1604349"/>
    <lineage>
        <taxon>Bacteria</taxon>
        <taxon>Pseudomonadati</taxon>
        <taxon>Pseudomonadota</taxon>
        <taxon>Alphaproteobacteria</taxon>
        <taxon>Hyphomicrobiales</taxon>
        <taxon>Stappiaceae</taxon>
        <taxon>Roseibium</taxon>
    </lineage>
</organism>
<gene>
    <name evidence="5" type="ORF">ON753_00970</name>
</gene>
<dbReference type="EMBL" id="JAPEVI010000001">
    <property type="protein sequence ID" value="MCX2720982.1"/>
    <property type="molecule type" value="Genomic_DNA"/>
</dbReference>
<evidence type="ECO:0000313" key="5">
    <source>
        <dbReference type="EMBL" id="MCX2720982.1"/>
    </source>
</evidence>
<feature type="domain" description="Thioredoxin" evidence="4">
    <location>
        <begin position="60"/>
        <end position="202"/>
    </location>
</feature>
<protein>
    <submittedName>
        <fullName evidence="5">TlpA disulfide reductase family protein</fullName>
    </submittedName>
</protein>
<dbReference type="InterPro" id="IPR013766">
    <property type="entry name" value="Thioredoxin_domain"/>
</dbReference>
<dbReference type="Pfam" id="PF08534">
    <property type="entry name" value="Redoxin"/>
    <property type="match status" value="1"/>
</dbReference>
<keyword evidence="6" id="KW-1185">Reference proteome</keyword>
<evidence type="ECO:0000259" key="4">
    <source>
        <dbReference type="PROSITE" id="PS51352"/>
    </source>
</evidence>
<sequence length="204" mass="21528">MTGLFNRRRAILVALAAGVPVLVALAAASVIYVRGAEPSGGSIGDRPKAAAASSRSFVVHEAPRSLPDITFADGSGQSLTLADFDGKMVLLNIWATWCLPCRTEMPALEALEAQLGDAGFQVVPLSVDRAGPGAIRKFYSDIGIRQLGLYIDASMQSSFDLAAPGLPTTLLIDAQGREVGRLIGPAEWDAPEMIAFLKTHLIPN</sequence>
<comment type="caution">
    <text evidence="5">The sequence shown here is derived from an EMBL/GenBank/DDBJ whole genome shotgun (WGS) entry which is preliminary data.</text>
</comment>
<accession>A0ABT3QVP9</accession>
<reference evidence="5 6" key="1">
    <citation type="journal article" date="2016" name="Int. J. Syst. Evol. Microbiol.">
        <title>Labrenzia salina sp. nov., isolated from the rhizosphere of the halophyte Arthrocnemum macrostachyum.</title>
        <authorList>
            <person name="Camacho M."/>
            <person name="Redondo-Gomez S."/>
            <person name="Rodriguez-Llorente I."/>
            <person name="Rohde M."/>
            <person name="Sproer C."/>
            <person name="Schumann P."/>
            <person name="Klenk H.P."/>
            <person name="Montero-Calasanz M.D.C."/>
        </authorList>
    </citation>
    <scope>NUCLEOTIDE SEQUENCE [LARGE SCALE GENOMIC DNA]</scope>
    <source>
        <strain evidence="5 6">DSM 29163</strain>
    </source>
</reference>